<evidence type="ECO:0000313" key="3">
    <source>
        <dbReference type="EMBL" id="KAH0617213.1"/>
    </source>
</evidence>
<dbReference type="EMBL" id="JAIPUX010005290">
    <property type="protein sequence ID" value="KAH0617213.1"/>
    <property type="molecule type" value="Genomic_DNA"/>
</dbReference>
<reference evidence="3 4" key="1">
    <citation type="journal article" date="2022" name="Gigascience">
        <title>A chromosome-level genome assembly and annotation of the desert horned lizard, Phrynosoma platyrhinos, provides insight into chromosomal rearrangements among reptiles.</title>
        <authorList>
            <person name="Koochekian N."/>
            <person name="Ascanio A."/>
            <person name="Farleigh K."/>
            <person name="Card D.C."/>
            <person name="Schield D.R."/>
            <person name="Castoe T.A."/>
            <person name="Jezkova T."/>
        </authorList>
    </citation>
    <scope>NUCLEOTIDE SEQUENCE [LARGE SCALE GENOMIC DNA]</scope>
    <source>
        <strain evidence="3">NK-2021</strain>
    </source>
</reference>
<accession>A0ABQ7SIU5</accession>
<feature type="transmembrane region" description="Helical" evidence="2">
    <location>
        <begin position="180"/>
        <end position="200"/>
    </location>
</feature>
<organism evidence="3 4">
    <name type="scientific">Phrynosoma platyrhinos</name>
    <name type="common">Desert horned lizard</name>
    <dbReference type="NCBI Taxonomy" id="52577"/>
    <lineage>
        <taxon>Eukaryota</taxon>
        <taxon>Metazoa</taxon>
        <taxon>Chordata</taxon>
        <taxon>Craniata</taxon>
        <taxon>Vertebrata</taxon>
        <taxon>Euteleostomi</taxon>
        <taxon>Lepidosauria</taxon>
        <taxon>Squamata</taxon>
        <taxon>Bifurcata</taxon>
        <taxon>Unidentata</taxon>
        <taxon>Episquamata</taxon>
        <taxon>Toxicofera</taxon>
        <taxon>Iguania</taxon>
        <taxon>Phrynosomatidae</taxon>
        <taxon>Phrynosomatinae</taxon>
        <taxon>Phrynosoma</taxon>
    </lineage>
</organism>
<sequence>MGEGMSKKRTSGSGQEAAHMSAEELARSRVRPSTEKPTPAPILSTWGNMSPASVSKRSPSAYVDASEPTNILPGWKESQMDLPFEDCMEVLIAGCSDQEDQSSFHSRTDCDAIYMMDLAQSSEKVIHQGLKEFFGFLKILANVPILFLLELVNFLGRSIFQVLLVGLLTAVGDQMLEPLLAALFNSILQPLMVFLLNVLCTIRNLSYPIIDVLKGICSQTAVVLRAFRLVEINYHPKSAMTDHV</sequence>
<protein>
    <submittedName>
        <fullName evidence="3">Uncharacterized protein</fullName>
    </submittedName>
</protein>
<feature type="region of interest" description="Disordered" evidence="1">
    <location>
        <begin position="1"/>
        <end position="51"/>
    </location>
</feature>
<keyword evidence="4" id="KW-1185">Reference proteome</keyword>
<comment type="caution">
    <text evidence="3">The sequence shown here is derived from an EMBL/GenBank/DDBJ whole genome shotgun (WGS) entry which is preliminary data.</text>
</comment>
<keyword evidence="2" id="KW-1133">Transmembrane helix</keyword>
<evidence type="ECO:0000313" key="4">
    <source>
        <dbReference type="Proteomes" id="UP000826234"/>
    </source>
</evidence>
<name>A0ABQ7SIU5_PHRPL</name>
<feature type="transmembrane region" description="Helical" evidence="2">
    <location>
        <begin position="139"/>
        <end position="160"/>
    </location>
</feature>
<gene>
    <name evidence="3" type="ORF">JD844_029054</name>
</gene>
<evidence type="ECO:0000256" key="2">
    <source>
        <dbReference type="SAM" id="Phobius"/>
    </source>
</evidence>
<evidence type="ECO:0000256" key="1">
    <source>
        <dbReference type="SAM" id="MobiDB-lite"/>
    </source>
</evidence>
<proteinExistence type="predicted"/>
<keyword evidence="2" id="KW-0812">Transmembrane</keyword>
<keyword evidence="2" id="KW-0472">Membrane</keyword>
<dbReference type="Proteomes" id="UP000826234">
    <property type="component" value="Unassembled WGS sequence"/>
</dbReference>